<protein>
    <submittedName>
        <fullName evidence="2">Thiamine transporter</fullName>
    </submittedName>
</protein>
<keyword evidence="3" id="KW-1185">Reference proteome</keyword>
<keyword evidence="1" id="KW-0472">Membrane</keyword>
<feature type="transmembrane region" description="Helical" evidence="1">
    <location>
        <begin position="84"/>
        <end position="104"/>
    </location>
</feature>
<dbReference type="GO" id="GO:0005886">
    <property type="term" value="C:plasma membrane"/>
    <property type="evidence" value="ECO:0007669"/>
    <property type="project" value="InterPro"/>
</dbReference>
<dbReference type="AlphaFoldDB" id="A0A1G9NDC6"/>
<dbReference type="Proteomes" id="UP000182347">
    <property type="component" value="Unassembled WGS sequence"/>
</dbReference>
<evidence type="ECO:0000256" key="1">
    <source>
        <dbReference type="SAM" id="Phobius"/>
    </source>
</evidence>
<organism evidence="2 3">
    <name type="scientific">Sediminibacillus halophilus</name>
    <dbReference type="NCBI Taxonomy" id="482461"/>
    <lineage>
        <taxon>Bacteria</taxon>
        <taxon>Bacillati</taxon>
        <taxon>Bacillota</taxon>
        <taxon>Bacilli</taxon>
        <taxon>Bacillales</taxon>
        <taxon>Bacillaceae</taxon>
        <taxon>Sediminibacillus</taxon>
    </lineage>
</organism>
<proteinExistence type="predicted"/>
<dbReference type="GO" id="GO:0015234">
    <property type="term" value="F:thiamine transmembrane transporter activity"/>
    <property type="evidence" value="ECO:0007669"/>
    <property type="project" value="InterPro"/>
</dbReference>
<reference evidence="3" key="1">
    <citation type="submission" date="2016-10" db="EMBL/GenBank/DDBJ databases">
        <authorList>
            <person name="Varghese N."/>
            <person name="Submissions S."/>
        </authorList>
    </citation>
    <scope>NUCLEOTIDE SEQUENCE [LARGE SCALE GENOMIC DNA]</scope>
    <source>
        <strain evidence="3">CGMCC 1.6199</strain>
    </source>
</reference>
<keyword evidence="1" id="KW-1133">Transmembrane helix</keyword>
<dbReference type="EMBL" id="FNHF01000001">
    <property type="protein sequence ID" value="SDL84518.1"/>
    <property type="molecule type" value="Genomic_DNA"/>
</dbReference>
<accession>A0A1G9NDC6</accession>
<evidence type="ECO:0000313" key="3">
    <source>
        <dbReference type="Proteomes" id="UP000182347"/>
    </source>
</evidence>
<feature type="transmembrane region" description="Helical" evidence="1">
    <location>
        <begin position="56"/>
        <end position="78"/>
    </location>
</feature>
<gene>
    <name evidence="2" type="ORF">SAMN05216244_0952</name>
</gene>
<keyword evidence="1" id="KW-0812">Transmembrane</keyword>
<feature type="transmembrane region" description="Helical" evidence="1">
    <location>
        <begin position="30"/>
        <end position="49"/>
    </location>
</feature>
<dbReference type="NCBIfam" id="TIGR02357">
    <property type="entry name" value="ECF_ThiT_YuaJ"/>
    <property type="match status" value="1"/>
</dbReference>
<dbReference type="Pfam" id="PF09515">
    <property type="entry name" value="Thia_YuaJ"/>
    <property type="match status" value="1"/>
</dbReference>
<dbReference type="Gene3D" id="1.10.1760.20">
    <property type="match status" value="1"/>
</dbReference>
<evidence type="ECO:0000313" key="2">
    <source>
        <dbReference type="EMBL" id="SDL84518.1"/>
    </source>
</evidence>
<name>A0A1G9NDC6_9BACI</name>
<feature type="transmembrane region" description="Helical" evidence="1">
    <location>
        <begin position="155"/>
        <end position="180"/>
    </location>
</feature>
<sequence length="202" mass="22006">MLKKLGLVALIEASFFAALAYVFDLLPSIRLSPSISISFAMVPIFLLAFRRGFLVSALAGFIWGLLQVALGDAARSFLTPLQGFIEYFVAFAFIGFAGFFYQPVQTAFRKGRKKAALCLVTVAVFVGTIARYFWHFIAGFIFWGEFAPEGMNPVWFSFVANGVTSLGAAVLCSLLTVLIVSSAPTLIRHKTTAPVFPPKKAS</sequence>
<dbReference type="InterPro" id="IPR012651">
    <property type="entry name" value="Thia_Transptr_ThiT"/>
</dbReference>
<dbReference type="STRING" id="482461.SAMN05216244_0952"/>
<feature type="transmembrane region" description="Helical" evidence="1">
    <location>
        <begin position="116"/>
        <end position="143"/>
    </location>
</feature>
<dbReference type="RefSeq" id="WP_342721133.1">
    <property type="nucleotide sequence ID" value="NZ_FNHF01000001.1"/>
</dbReference>